<name>A0A1K1RU30_9FLAO</name>
<reference evidence="2 3" key="1">
    <citation type="submission" date="2016-11" db="EMBL/GenBank/DDBJ databases">
        <authorList>
            <person name="Jaros S."/>
            <person name="Januszkiewicz K."/>
            <person name="Wedrychowicz H."/>
        </authorList>
    </citation>
    <scope>NUCLEOTIDE SEQUENCE [LARGE SCALE GENOMIC DNA]</scope>
    <source>
        <strain evidence="2 3">CGMCC 1.12145</strain>
    </source>
</reference>
<dbReference type="RefSeq" id="WP_245777079.1">
    <property type="nucleotide sequence ID" value="NZ_FPJE01000035.1"/>
</dbReference>
<dbReference type="Proteomes" id="UP000182248">
    <property type="component" value="Unassembled WGS sequence"/>
</dbReference>
<sequence length="457" mass="51695">MVAADAGLGRYIKPKNPETLKKRVLIISYYWPPAGGPGVQRWLKFVKYLGDYGVEPVVYVPENPHYPVTDESFEKEVPSGITVIKRPVWEPYAMASVFSGKKTREISSGMITVKKQSPAERILLWIRGNLFIPDARKFWVKPSVRYLTGYLNKEGIDTIITTGPPHSVHLIGMKLKRKNGVRWIADFRDPWTSISYHEKLKLSSFARKKHEQLEHHVLNGADRLLVTSFTTAEEFRKKTTVPVSVITNGYDLTFTENIPPDPTFTIAHIGSLLTERNPVILWESLAELVSEHRDFADNLVLKFAGTVSPEIHRTLKNYGLDRFLELPGYVSHEEALRLQRSARLLLLLEIDSEETRGIIPGKLFEYLVARRPILAIGPEGWDVAKIIAETGAGIALTYTAKDAVKARIFKSYEKFLWNKSTVPASGIQKYSRKNLTAKLAALLHDVDDRQENGHEPG</sequence>
<dbReference type="STRING" id="1150368.SAMN02927921_04005"/>
<dbReference type="Gene3D" id="3.40.50.2000">
    <property type="entry name" value="Glycogen Phosphorylase B"/>
    <property type="match status" value="2"/>
</dbReference>
<dbReference type="EMBL" id="FPJE01000035">
    <property type="protein sequence ID" value="SFW75577.1"/>
    <property type="molecule type" value="Genomic_DNA"/>
</dbReference>
<dbReference type="CDD" id="cd03794">
    <property type="entry name" value="GT4_WbuB-like"/>
    <property type="match status" value="1"/>
</dbReference>
<dbReference type="SUPFAM" id="SSF53756">
    <property type="entry name" value="UDP-Glycosyltransferase/glycogen phosphorylase"/>
    <property type="match status" value="1"/>
</dbReference>
<gene>
    <name evidence="2" type="ORF">SAMN02927921_04005</name>
</gene>
<proteinExistence type="predicted"/>
<dbReference type="InterPro" id="IPR028098">
    <property type="entry name" value="Glyco_trans_4-like_N"/>
</dbReference>
<keyword evidence="3" id="KW-1185">Reference proteome</keyword>
<accession>A0A1K1RU30</accession>
<protein>
    <submittedName>
        <fullName evidence="2">Glycosyl transferases group 1</fullName>
    </submittedName>
</protein>
<dbReference type="GO" id="GO:0016757">
    <property type="term" value="F:glycosyltransferase activity"/>
    <property type="evidence" value="ECO:0007669"/>
    <property type="project" value="UniProtKB-ARBA"/>
</dbReference>
<evidence type="ECO:0000313" key="3">
    <source>
        <dbReference type="Proteomes" id="UP000182248"/>
    </source>
</evidence>
<evidence type="ECO:0000313" key="2">
    <source>
        <dbReference type="EMBL" id="SFW75577.1"/>
    </source>
</evidence>
<evidence type="ECO:0000259" key="1">
    <source>
        <dbReference type="Pfam" id="PF13439"/>
    </source>
</evidence>
<dbReference type="AlphaFoldDB" id="A0A1K1RU30"/>
<feature type="domain" description="Glycosyltransferase subfamily 4-like N-terminal" evidence="1">
    <location>
        <begin position="126"/>
        <end position="253"/>
    </location>
</feature>
<organism evidence="2 3">
    <name type="scientific">Sinomicrobium oceani</name>
    <dbReference type="NCBI Taxonomy" id="1150368"/>
    <lineage>
        <taxon>Bacteria</taxon>
        <taxon>Pseudomonadati</taxon>
        <taxon>Bacteroidota</taxon>
        <taxon>Flavobacteriia</taxon>
        <taxon>Flavobacteriales</taxon>
        <taxon>Flavobacteriaceae</taxon>
        <taxon>Sinomicrobium</taxon>
    </lineage>
</organism>
<dbReference type="Pfam" id="PF13439">
    <property type="entry name" value="Glyco_transf_4"/>
    <property type="match status" value="1"/>
</dbReference>
<keyword evidence="2" id="KW-0808">Transferase</keyword>